<reference evidence="3" key="1">
    <citation type="submission" date="2023-06" db="EMBL/GenBank/DDBJ databases">
        <authorList>
            <person name="Noh H."/>
        </authorList>
    </citation>
    <scope>NUCLEOTIDE SEQUENCE</scope>
    <source>
        <strain evidence="3">DUCC20226</strain>
    </source>
</reference>
<protein>
    <recommendedName>
        <fullName evidence="2">Beta-glucuronidase C-terminal domain-containing protein</fullName>
    </recommendedName>
</protein>
<feature type="domain" description="Beta-glucuronidase C-terminal" evidence="2">
    <location>
        <begin position="411"/>
        <end position="533"/>
    </location>
</feature>
<dbReference type="Gene3D" id="3.20.20.80">
    <property type="entry name" value="Glycosidases"/>
    <property type="match status" value="1"/>
</dbReference>
<dbReference type="Proteomes" id="UP001265746">
    <property type="component" value="Unassembled WGS sequence"/>
</dbReference>
<dbReference type="Pfam" id="PF16862">
    <property type="entry name" value="Glyco_hydro_79C"/>
    <property type="match status" value="1"/>
</dbReference>
<proteinExistence type="predicted"/>
<dbReference type="SUPFAM" id="SSF51445">
    <property type="entry name" value="(Trans)glycosidases"/>
    <property type="match status" value="1"/>
</dbReference>
<evidence type="ECO:0000313" key="3">
    <source>
        <dbReference type="EMBL" id="KAK2598328.1"/>
    </source>
</evidence>
<organism evidence="3 4">
    <name type="scientific">Phomopsis amygdali</name>
    <name type="common">Fusicoccum amygdali</name>
    <dbReference type="NCBI Taxonomy" id="1214568"/>
    <lineage>
        <taxon>Eukaryota</taxon>
        <taxon>Fungi</taxon>
        <taxon>Dikarya</taxon>
        <taxon>Ascomycota</taxon>
        <taxon>Pezizomycotina</taxon>
        <taxon>Sordariomycetes</taxon>
        <taxon>Sordariomycetidae</taxon>
        <taxon>Diaporthales</taxon>
        <taxon>Diaporthaceae</taxon>
        <taxon>Diaporthe</taxon>
    </lineage>
</organism>
<keyword evidence="4" id="KW-1185">Reference proteome</keyword>
<accession>A0AAD9S3J3</accession>
<evidence type="ECO:0000259" key="2">
    <source>
        <dbReference type="Pfam" id="PF16862"/>
    </source>
</evidence>
<sequence>MRPQTLLPSIAAAGAVGAVKYSLQNARIDANQPFSEAFVSYSIEFSSFPDFAGNDSNPNTFSDNLLNNLGQLQGTKPYVRVGGNTQDIYLYNASLAYGLNGTFDYSRSADYPTIIYIGPSYFESYNQWPGVKFSHGFNLGQGANNSAGWQTLVDTVPLVCKALGPEKLDVWEYGNEPDLFSTGKQNLIRPPDWNETTYVSQWLNGTREIRARLQDACPELLENDLYGYMAASIAGFNNTLKVPIVWEDGINQDGSIKLFSTHNYISGADVPGVTLQGTLLNHSVTVASVDPHITEYNKATNNSGSPPLIFGETNSLYHQGKPGLSNAFGAALWGIDFNLYSASVGFKRIHMHQGTNYRYGFWQPIQTANASIGTKAPYYGSIAVAAFLGNTIETPVSVANIPLSTDTEASYAAYSADGGELLRAIIINMNGYNTTVDGSGLGISPNITTRISRTYTFDVSGDNLNTGDRVAVQRLYANGSDAITGITWDGWSYNYELDNGRPVRLSNVTIGEYVVVDANGTVEVSVPDSSAALLSLTGNGTVPGSTVPAPPVANSARGARGSLLRNP</sequence>
<name>A0AAD9S3J3_PHOAM</name>
<evidence type="ECO:0000313" key="4">
    <source>
        <dbReference type="Proteomes" id="UP001265746"/>
    </source>
</evidence>
<feature type="region of interest" description="Disordered" evidence="1">
    <location>
        <begin position="543"/>
        <end position="567"/>
    </location>
</feature>
<gene>
    <name evidence="3" type="ORF">N8I77_011749</name>
</gene>
<dbReference type="PANTHER" id="PTHR36183">
    <property type="entry name" value="BETA-GLUCURONIDASE"/>
    <property type="match status" value="1"/>
</dbReference>
<dbReference type="EMBL" id="JAUJFL010000008">
    <property type="protein sequence ID" value="KAK2598328.1"/>
    <property type="molecule type" value="Genomic_DNA"/>
</dbReference>
<dbReference type="AlphaFoldDB" id="A0AAD9S3J3"/>
<evidence type="ECO:0000256" key="1">
    <source>
        <dbReference type="SAM" id="MobiDB-lite"/>
    </source>
</evidence>
<dbReference type="EMBL" id="JAUJFL010000008">
    <property type="protein sequence ID" value="KAK2598329.1"/>
    <property type="molecule type" value="Genomic_DNA"/>
</dbReference>
<dbReference type="PANTHER" id="PTHR36183:SF2">
    <property type="entry name" value="BETA-GLUCURONIDASE C-TERMINAL DOMAIN-CONTAINING PROTEIN"/>
    <property type="match status" value="1"/>
</dbReference>
<dbReference type="InterPro" id="IPR017853">
    <property type="entry name" value="GH"/>
</dbReference>
<dbReference type="InterPro" id="IPR052974">
    <property type="entry name" value="GH79_Enzymes"/>
</dbReference>
<dbReference type="InterPro" id="IPR031728">
    <property type="entry name" value="GlcAase_C"/>
</dbReference>
<comment type="caution">
    <text evidence="3">The sequence shown here is derived from an EMBL/GenBank/DDBJ whole genome shotgun (WGS) entry which is preliminary data.</text>
</comment>